<feature type="region of interest" description="Disordered" evidence="1">
    <location>
        <begin position="18"/>
        <end position="53"/>
    </location>
</feature>
<dbReference type="EMBL" id="FMHY01000002">
    <property type="protein sequence ID" value="SCL56382.1"/>
    <property type="molecule type" value="Genomic_DNA"/>
</dbReference>
<dbReference type="Proteomes" id="UP000199696">
    <property type="component" value="Unassembled WGS sequence"/>
</dbReference>
<dbReference type="OrthoDB" id="8132905at2"/>
<reference evidence="3" key="1">
    <citation type="submission" date="2016-06" db="EMBL/GenBank/DDBJ databases">
        <authorList>
            <person name="Varghese N."/>
            <person name="Submissions Spin"/>
        </authorList>
    </citation>
    <scope>NUCLEOTIDE SEQUENCE [LARGE SCALE GENOMIC DNA]</scope>
    <source>
        <strain evidence="3">DSM 44814</strain>
    </source>
</reference>
<protein>
    <submittedName>
        <fullName evidence="2">Metallophosphoesterase, PPA1498 family</fullName>
    </submittedName>
</protein>
<evidence type="ECO:0000313" key="2">
    <source>
        <dbReference type="EMBL" id="SCL56382.1"/>
    </source>
</evidence>
<keyword evidence="3" id="KW-1185">Reference proteome</keyword>
<evidence type="ECO:0000313" key="3">
    <source>
        <dbReference type="Proteomes" id="UP000199696"/>
    </source>
</evidence>
<dbReference type="Gene3D" id="3.60.21.10">
    <property type="match status" value="1"/>
</dbReference>
<organism evidence="2 3">
    <name type="scientific">Micromonospora eburnea</name>
    <dbReference type="NCBI Taxonomy" id="227316"/>
    <lineage>
        <taxon>Bacteria</taxon>
        <taxon>Bacillati</taxon>
        <taxon>Actinomycetota</taxon>
        <taxon>Actinomycetes</taxon>
        <taxon>Micromonosporales</taxon>
        <taxon>Micromonosporaceae</taxon>
        <taxon>Micromonospora</taxon>
    </lineage>
</organism>
<dbReference type="RefSeq" id="WP_091118809.1">
    <property type="nucleotide sequence ID" value="NZ_FMHY01000002.1"/>
</dbReference>
<proteinExistence type="predicted"/>
<dbReference type="SUPFAM" id="SSF56300">
    <property type="entry name" value="Metallo-dependent phosphatases"/>
    <property type="match status" value="1"/>
</dbReference>
<dbReference type="InterPro" id="IPR029052">
    <property type="entry name" value="Metallo-depent_PP-like"/>
</dbReference>
<dbReference type="AlphaFoldDB" id="A0A1C6UQT5"/>
<evidence type="ECO:0000256" key="1">
    <source>
        <dbReference type="SAM" id="MobiDB-lite"/>
    </source>
</evidence>
<gene>
    <name evidence="2" type="ORF">GA0070604_3402</name>
</gene>
<dbReference type="STRING" id="227316.GA0070604_3402"/>
<name>A0A1C6UQT5_9ACTN</name>
<accession>A0A1C6UQT5</accession>
<sequence length="531" mass="56688">MNHPTTPVGTAQRCIVGGEVADTGSDGPYRRLSAAPGEPHRARTDFRPPAAPAPGRRVVATLAHLTDLHVVDPGSPARLDFAMRDGAGKPGWGGAVDWVFRPQELLTTHAAAAMTRTLAALPVDFCVVTGDNIDNAQANELGNYLSLLDGGVVRPVVGGSYHGPQRADWGDEWYWLPDAPTDRYQRRWGFPRHRGLIEAASRPFEGGGLGRPWLACLGNHDLLVGGASAARAGLASLVTGGRKPVRLPAELPSDDALHTLLTTPEVFFSGPWQPVPPVPERAFVTADEMIAAHFVAGGEPFGHGFTPANRRDGTAYYTYDPAPGLRVIVLDTNHPYGHWDGSVDHGQLRWLAEQLDGLRGPDAPLVVLASHHATASMANGYGVCADRASERAYAAALLRVALGCPNVVLWLNGHHHANRVVAHYSPSGGGLYEVTTAAITDWPCQARLIEIAIEPSGEISLTSTMVDHDSAELPADEEPGSPRWLSALHRELAFNDGVRAGRRGAAGSVVDRNVRMLLPPIPTTPQSPTTM</sequence>